<comment type="subcellular location">
    <subcellularLocation>
        <location evidence="1">Cell membrane</location>
        <topology evidence="1">Multi-pass membrane protein</topology>
    </subcellularLocation>
</comment>
<keyword evidence="4 7" id="KW-1133">Transmembrane helix</keyword>
<evidence type="ECO:0000313" key="11">
    <source>
        <dbReference type="Proteomes" id="UP000184171"/>
    </source>
</evidence>
<proteinExistence type="inferred from homology"/>
<evidence type="ECO:0000256" key="1">
    <source>
        <dbReference type="ARBA" id="ARBA00004651"/>
    </source>
</evidence>
<dbReference type="InterPro" id="IPR025857">
    <property type="entry name" value="MacB_PCD"/>
</dbReference>
<evidence type="ECO:0000313" key="10">
    <source>
        <dbReference type="EMBL" id="SHJ09557.1"/>
    </source>
</evidence>
<dbReference type="GO" id="GO:0022857">
    <property type="term" value="F:transmembrane transporter activity"/>
    <property type="evidence" value="ECO:0007669"/>
    <property type="project" value="TreeGrafter"/>
</dbReference>
<keyword evidence="5 7" id="KW-0472">Membrane</keyword>
<dbReference type="EMBL" id="FQZT01000004">
    <property type="protein sequence ID" value="SHJ09557.1"/>
    <property type="molecule type" value="Genomic_DNA"/>
</dbReference>
<sequence length="388" mass="41368">MSGFLNLSWQNLLRHRTRSILTMLGMAASVGVLFSVLSFNQGFNQGLETELERTGLHFMIVPSGCAHEVASLVLHGAVIPKFLDTKVMQHVRSTSGISLATPILVAQLPDPQRGKIDLIYGVDMAALSAIKPGWQIDGKTPTQENEVLLGYEVAQHEKLQPGDTLRTTEDGRTLIVGGIVNLTGSQDDAFVYLPIETAQALLDHPSAATAIGVKVDDPSKMVEIIESLSAAVPGIQIVTMGEVMNSISNLAASAKALSLSIVLIAILISAVGVMNSILMAVFERTQEIGMMRAVGASRFDIFRIILEETTIIALVGGLIGIFLSVLGSRLIETFVRSVVPYVPSGELISFDPKIAAGSVLFIFIIGIAAGVYPAWKAAKINPIEAIKG</sequence>
<evidence type="ECO:0000259" key="9">
    <source>
        <dbReference type="Pfam" id="PF12704"/>
    </source>
</evidence>
<dbReference type="PANTHER" id="PTHR30572:SF4">
    <property type="entry name" value="ABC TRANSPORTER PERMEASE YTRF"/>
    <property type="match status" value="1"/>
</dbReference>
<comment type="similarity">
    <text evidence="6">Belongs to the ABC-4 integral membrane protein family.</text>
</comment>
<name>A0A1M6GHX5_MALRU</name>
<dbReference type="STRING" id="1122189.SAMN02745165_01557"/>
<dbReference type="Proteomes" id="UP000184171">
    <property type="component" value="Unassembled WGS sequence"/>
</dbReference>
<dbReference type="AlphaFoldDB" id="A0A1M6GHX5"/>
<evidence type="ECO:0000256" key="4">
    <source>
        <dbReference type="ARBA" id="ARBA00022989"/>
    </source>
</evidence>
<dbReference type="Pfam" id="PF02687">
    <property type="entry name" value="FtsX"/>
    <property type="match status" value="1"/>
</dbReference>
<keyword evidence="2" id="KW-1003">Cell membrane</keyword>
<dbReference type="InterPro" id="IPR003838">
    <property type="entry name" value="ABC3_permease_C"/>
</dbReference>
<organism evidence="10 11">
    <name type="scientific">Malonomonas rubra DSM 5091</name>
    <dbReference type="NCBI Taxonomy" id="1122189"/>
    <lineage>
        <taxon>Bacteria</taxon>
        <taxon>Pseudomonadati</taxon>
        <taxon>Thermodesulfobacteriota</taxon>
        <taxon>Desulfuromonadia</taxon>
        <taxon>Desulfuromonadales</taxon>
        <taxon>Geopsychrobacteraceae</taxon>
        <taxon>Malonomonas</taxon>
    </lineage>
</organism>
<feature type="transmembrane region" description="Helical" evidence="7">
    <location>
        <begin position="20"/>
        <end position="39"/>
    </location>
</feature>
<protein>
    <submittedName>
        <fullName evidence="10">Putative ABC transport system permease protein</fullName>
    </submittedName>
</protein>
<feature type="transmembrane region" description="Helical" evidence="7">
    <location>
        <begin position="256"/>
        <end position="282"/>
    </location>
</feature>
<feature type="transmembrane region" description="Helical" evidence="7">
    <location>
        <begin position="354"/>
        <end position="375"/>
    </location>
</feature>
<keyword evidence="3 7" id="KW-0812">Transmembrane</keyword>
<evidence type="ECO:0000256" key="7">
    <source>
        <dbReference type="SAM" id="Phobius"/>
    </source>
</evidence>
<dbReference type="GO" id="GO:0005886">
    <property type="term" value="C:plasma membrane"/>
    <property type="evidence" value="ECO:0007669"/>
    <property type="project" value="UniProtKB-SubCell"/>
</dbReference>
<feature type="domain" description="MacB-like periplasmic core" evidence="9">
    <location>
        <begin position="19"/>
        <end position="229"/>
    </location>
</feature>
<keyword evidence="11" id="KW-1185">Reference proteome</keyword>
<reference evidence="10 11" key="1">
    <citation type="submission" date="2016-11" db="EMBL/GenBank/DDBJ databases">
        <authorList>
            <person name="Jaros S."/>
            <person name="Januszkiewicz K."/>
            <person name="Wedrychowicz H."/>
        </authorList>
    </citation>
    <scope>NUCLEOTIDE SEQUENCE [LARGE SCALE GENOMIC DNA]</scope>
    <source>
        <strain evidence="10 11">DSM 5091</strain>
    </source>
</reference>
<dbReference type="OrthoDB" id="9809768at2"/>
<evidence type="ECO:0000256" key="5">
    <source>
        <dbReference type="ARBA" id="ARBA00023136"/>
    </source>
</evidence>
<dbReference type="InterPro" id="IPR050250">
    <property type="entry name" value="Macrolide_Exporter_MacB"/>
</dbReference>
<dbReference type="PANTHER" id="PTHR30572">
    <property type="entry name" value="MEMBRANE COMPONENT OF TRANSPORTER-RELATED"/>
    <property type="match status" value="1"/>
</dbReference>
<feature type="domain" description="ABC3 transporter permease C-terminal" evidence="8">
    <location>
        <begin position="260"/>
        <end position="382"/>
    </location>
</feature>
<evidence type="ECO:0000256" key="2">
    <source>
        <dbReference type="ARBA" id="ARBA00022475"/>
    </source>
</evidence>
<evidence type="ECO:0000259" key="8">
    <source>
        <dbReference type="Pfam" id="PF02687"/>
    </source>
</evidence>
<evidence type="ECO:0000256" key="6">
    <source>
        <dbReference type="ARBA" id="ARBA00038076"/>
    </source>
</evidence>
<dbReference type="Pfam" id="PF12704">
    <property type="entry name" value="MacB_PCD"/>
    <property type="match status" value="1"/>
</dbReference>
<dbReference type="RefSeq" id="WP_072907536.1">
    <property type="nucleotide sequence ID" value="NZ_FQZT01000004.1"/>
</dbReference>
<feature type="transmembrane region" description="Helical" evidence="7">
    <location>
        <begin position="311"/>
        <end position="331"/>
    </location>
</feature>
<gene>
    <name evidence="10" type="ORF">SAMN02745165_01557</name>
</gene>
<accession>A0A1M6GHX5</accession>
<evidence type="ECO:0000256" key="3">
    <source>
        <dbReference type="ARBA" id="ARBA00022692"/>
    </source>
</evidence>